<gene>
    <name evidence="1" type="ordered locus">SeSA_A4072</name>
</gene>
<dbReference type="Proteomes" id="UP000001865">
    <property type="component" value="Chromosome"/>
</dbReference>
<dbReference type="HOGENOM" id="CLU_3239408_0_0_6"/>
<proteinExistence type="predicted"/>
<organism evidence="1 2">
    <name type="scientific">Salmonella schwarzengrund (strain CVM19633)</name>
    <dbReference type="NCBI Taxonomy" id="439843"/>
    <lineage>
        <taxon>Bacteria</taxon>
        <taxon>Pseudomonadati</taxon>
        <taxon>Pseudomonadota</taxon>
        <taxon>Gammaproteobacteria</taxon>
        <taxon>Enterobacterales</taxon>
        <taxon>Enterobacteriaceae</taxon>
        <taxon>Salmonella</taxon>
    </lineage>
</organism>
<reference evidence="1 2" key="1">
    <citation type="journal article" date="2011" name="J. Bacteriol.">
        <title>Comparative genomics of 28 Salmonella enterica isolates: evidence for CRISPR-mediated adaptive sublineage evolution.</title>
        <authorList>
            <person name="Fricke W.F."/>
            <person name="Mammel M.K."/>
            <person name="McDermott P.F."/>
            <person name="Tartera C."/>
            <person name="White D.G."/>
            <person name="Leclerc J.E."/>
            <person name="Ravel J."/>
            <person name="Cebula T.A."/>
        </authorList>
    </citation>
    <scope>NUCLEOTIDE SEQUENCE [LARGE SCALE GENOMIC DNA]</scope>
    <source>
        <strain evidence="1 2">CVM19633</strain>
    </source>
</reference>
<evidence type="ECO:0000313" key="2">
    <source>
        <dbReference type="Proteomes" id="UP000001865"/>
    </source>
</evidence>
<name>A0A0N1QWP7_SALSV</name>
<dbReference type="AlphaFoldDB" id="A0A0N1QWP7"/>
<protein>
    <submittedName>
        <fullName evidence="1">Uncharacterized protein</fullName>
    </submittedName>
</protein>
<sequence>MLFWLPCALLRYLLYLWSKKTAKTSGYVANTRVFLLFRRQEAR</sequence>
<evidence type="ECO:0000313" key="1">
    <source>
        <dbReference type="EMBL" id="ACF90781.1"/>
    </source>
</evidence>
<dbReference type="KEGG" id="sew:SeSA_A4072"/>
<accession>A0A0N1QWP7</accession>
<dbReference type="EMBL" id="CP001127">
    <property type="protein sequence ID" value="ACF90781.1"/>
    <property type="molecule type" value="Genomic_DNA"/>
</dbReference>